<dbReference type="Proteomes" id="UP000053758">
    <property type="component" value="Unassembled WGS sequence"/>
</dbReference>
<accession>A0A081CHS6</accession>
<organism evidence="1 2">
    <name type="scientific">Pseudozyma antarctica</name>
    <name type="common">Yeast</name>
    <name type="synonym">Candida antarctica</name>
    <dbReference type="NCBI Taxonomy" id="84753"/>
    <lineage>
        <taxon>Eukaryota</taxon>
        <taxon>Fungi</taxon>
        <taxon>Dikarya</taxon>
        <taxon>Basidiomycota</taxon>
        <taxon>Ustilaginomycotina</taxon>
        <taxon>Ustilaginomycetes</taxon>
        <taxon>Ustilaginales</taxon>
        <taxon>Ustilaginaceae</taxon>
        <taxon>Moesziomyces</taxon>
    </lineage>
</organism>
<evidence type="ECO:0000313" key="1">
    <source>
        <dbReference type="EMBL" id="GAK66222.1"/>
    </source>
</evidence>
<protein>
    <submittedName>
        <fullName evidence="1">Uncharacterized protein</fullName>
    </submittedName>
</protein>
<gene>
    <name evidence="1" type="ORF">PAN0_012d4444</name>
</gene>
<dbReference type="OrthoDB" id="2556707at2759"/>
<proteinExistence type="predicted"/>
<evidence type="ECO:0000313" key="2">
    <source>
        <dbReference type="Proteomes" id="UP000053758"/>
    </source>
</evidence>
<sequence length="1088" mass="111451">MRVALLFLFCLACLAFTAQAAPESISNAPAQHNRDQSSSKRSKHRSKHDREDRSKRRHHKSHKGSKRELAPFDRVAEEAAFFAERGRGAETAMADHELRLRNKVEEMEKKLRDKERSRQHEIEIEDSVHVAKYGSKPTKFPTITRVSGVIGLSAAVLNVFNLMFAVKTTTLASSQFSSPPSPPTLLDTAARWDGHQYVLLPEPKDPDKDSAGGSKMQVSDKPGDKSANTSNKQKRMVKRRVSQAPPTSVHGAQDLSKRFWVSALVGMGLGAALSPGLPSAVRGNEDKDAIKPPFDPYDPNILKPKDPLAATAVQPNADLSSVLRSASDASTPGSNPPISSQNGMSSSGYVFPDTNYVQQQPVYNTGYTSADGATSPSADGAQPVLRKRDWIEERISRVSQSEGASSKRLEKRFLFTGGPAGKLAGGVVAGSVIPLLFNGVTHARYRTENPRDRQILEDLDTTPTYGAVGVPGRHPGQLAVNAMPGYREYLARLQAEQQRQNQAALQQQQQQAAAMTAQSEAAAADGASGAEAVAASGEPVLRRRSVAGNALAGSHEDAAGLDKRGWGSALPLAGIGILLGYAQSMTAFPQNREEERNKKKKEAAEKQEAQMQAQGIAGGDPSASPQGMGAASGMAYPPSGDGVVFPQTPQYSSAGADGSALAPTTQYSSSYAGSGVQSQPDTSAVSAELNAAAGVQSSSGSGGSVLKKRDSLSAADVDATKLESRSLSKRGGFGSALAIGGTTMMFGTLFGNLFVANKQKSKPVPFVTPNADTRGPMIPGGELYTEFLEAKRRGQVGGGGDQDALIGAGVAGGTPASVGANAISAGASASVYAGQSQAPAYAGTVDGTVGTGGTGSVAAAAGSAMAGDGGAVLKKRAVHEQAHLERRLAVAVEAVEAETAAASLLSKSGVLAEAETSAAGALRGSSGGLGGLSRASGSAGGLARGGAAAAEAGAGGLARTSATAEREVAEFGFRPQSNGLNAARPAMISDIGASGRAVNPVLLEELAGRSGAGSASVRGLTGTAGTSSAQEVLAAERSRAAELQAISEGGDAVAEGAEGAAKKKGGMAKALGTIGTAAGATMTFSGTG</sequence>
<dbReference type="EMBL" id="DF830079">
    <property type="protein sequence ID" value="GAK66222.1"/>
    <property type="molecule type" value="Genomic_DNA"/>
</dbReference>
<reference evidence="2" key="1">
    <citation type="journal article" date="2014" name="Genome Announc.">
        <title>Draft Genome Sequence of the Yeast Pseudozyma antarctica Type Strain JCM10317, a Producer of the Glycolipid Biosurfactants, Mannosylerythritol Lipids.</title>
        <authorList>
            <person name="Saika A."/>
            <person name="Koike H."/>
            <person name="Hori T."/>
            <person name="Fukuoka T."/>
            <person name="Sato S."/>
            <person name="Habe H."/>
            <person name="Kitamoto D."/>
            <person name="Morita T."/>
        </authorList>
    </citation>
    <scope>NUCLEOTIDE SEQUENCE [LARGE SCALE GENOMIC DNA]</scope>
    <source>
        <strain evidence="2">JCM 10317</strain>
    </source>
</reference>
<dbReference type="AlphaFoldDB" id="A0A081CHS6"/>
<dbReference type="RefSeq" id="XP_014655467.1">
    <property type="nucleotide sequence ID" value="XM_014799981.1"/>
</dbReference>
<keyword evidence="2" id="KW-1185">Reference proteome</keyword>
<dbReference type="HOGENOM" id="CLU_282312_0_0_1"/>
<dbReference type="GeneID" id="26305342"/>
<name>A0A081CHS6_PSEA2</name>